<evidence type="ECO:0000256" key="1">
    <source>
        <dbReference type="SAM" id="MobiDB-lite"/>
    </source>
</evidence>
<dbReference type="Proteomes" id="UP001159363">
    <property type="component" value="Chromosome X"/>
</dbReference>
<accession>A0ABQ9HN17</accession>
<reference evidence="2 3" key="1">
    <citation type="submission" date="2023-02" db="EMBL/GenBank/DDBJ databases">
        <title>LHISI_Scaffold_Assembly.</title>
        <authorList>
            <person name="Stuart O.P."/>
            <person name="Cleave R."/>
            <person name="Magrath M.J.L."/>
            <person name="Mikheyev A.S."/>
        </authorList>
    </citation>
    <scope>NUCLEOTIDE SEQUENCE [LARGE SCALE GENOMIC DNA]</scope>
    <source>
        <strain evidence="2">Daus_M_001</strain>
        <tissue evidence="2">Leg muscle</tissue>
    </source>
</reference>
<dbReference type="PANTHER" id="PTHR10773">
    <property type="entry name" value="DNA-DIRECTED RNA POLYMERASES I, II, AND III SUBUNIT RPABC2"/>
    <property type="match status" value="1"/>
</dbReference>
<sequence>MDEPDFEPNKDDSFGPDSESDPEVAAENKRDEQPENEILKRNQSHRILPYTYDHRNDLLTAKLDQRGKKTPPNKTPEMAERQVKNLIESLSTVPSHYCRSDSKKLYLPYEFKNKANVYRIYQNDFCSRKGITPVTEKNQYNIGIHSPKKDKCIICEGSTEYDTETESYAAHFHEKKLSLSLFKAHQVRSKQDSDYLCASFDLQRVLNTPLGDNITLFSILLSMKVDHTMDIVTCGANEMGSRLLAKSVPMCIHTCACLNITYLLPGHTYMPGDFIHSIIESNYRKKIIWAPSEWLTIIPNSRINPKQYEVNVRTYKDFQDWKGIQGIPLISTCQMHIVRRATIQKKETHIALFRSYGVSRPPQNICLQDVRRISSSGKKLSIKTIYTSPLPVSAAKKKDLVALCKKNVILTRYHSEFLTLPANIPVENTFEDEDSSQK</sequence>
<feature type="compositionally biased region" description="Basic and acidic residues" evidence="1">
    <location>
        <begin position="26"/>
        <end position="40"/>
    </location>
</feature>
<organism evidence="2 3">
    <name type="scientific">Dryococelus australis</name>
    <dbReference type="NCBI Taxonomy" id="614101"/>
    <lineage>
        <taxon>Eukaryota</taxon>
        <taxon>Metazoa</taxon>
        <taxon>Ecdysozoa</taxon>
        <taxon>Arthropoda</taxon>
        <taxon>Hexapoda</taxon>
        <taxon>Insecta</taxon>
        <taxon>Pterygota</taxon>
        <taxon>Neoptera</taxon>
        <taxon>Polyneoptera</taxon>
        <taxon>Phasmatodea</taxon>
        <taxon>Verophasmatodea</taxon>
        <taxon>Anareolatae</taxon>
        <taxon>Phasmatidae</taxon>
        <taxon>Eurycanthinae</taxon>
        <taxon>Dryococelus</taxon>
    </lineage>
</organism>
<feature type="region of interest" description="Disordered" evidence="1">
    <location>
        <begin position="1"/>
        <end position="46"/>
    </location>
</feature>
<comment type="caution">
    <text evidence="2">The sequence shown here is derived from an EMBL/GenBank/DDBJ whole genome shotgun (WGS) entry which is preliminary data.</text>
</comment>
<gene>
    <name evidence="2" type="ORF">PR048_011939</name>
</gene>
<evidence type="ECO:0000313" key="3">
    <source>
        <dbReference type="Proteomes" id="UP001159363"/>
    </source>
</evidence>
<protein>
    <submittedName>
        <fullName evidence="2">Uncharacterized protein</fullName>
    </submittedName>
</protein>
<name>A0ABQ9HN17_9NEOP</name>
<proteinExistence type="predicted"/>
<evidence type="ECO:0000313" key="2">
    <source>
        <dbReference type="EMBL" id="KAJ8885739.1"/>
    </source>
</evidence>
<keyword evidence="3" id="KW-1185">Reference proteome</keyword>
<dbReference type="EMBL" id="JARBHB010000004">
    <property type="protein sequence ID" value="KAJ8885739.1"/>
    <property type="molecule type" value="Genomic_DNA"/>
</dbReference>
<dbReference type="PANTHER" id="PTHR10773:SF19">
    <property type="match status" value="1"/>
</dbReference>